<name>A0AAV7L0D5_PLEWA</name>
<organism evidence="2 3">
    <name type="scientific">Pleurodeles waltl</name>
    <name type="common">Iberian ribbed newt</name>
    <dbReference type="NCBI Taxonomy" id="8319"/>
    <lineage>
        <taxon>Eukaryota</taxon>
        <taxon>Metazoa</taxon>
        <taxon>Chordata</taxon>
        <taxon>Craniata</taxon>
        <taxon>Vertebrata</taxon>
        <taxon>Euteleostomi</taxon>
        <taxon>Amphibia</taxon>
        <taxon>Batrachia</taxon>
        <taxon>Caudata</taxon>
        <taxon>Salamandroidea</taxon>
        <taxon>Salamandridae</taxon>
        <taxon>Pleurodelinae</taxon>
        <taxon>Pleurodeles</taxon>
    </lineage>
</organism>
<keyword evidence="3" id="KW-1185">Reference proteome</keyword>
<sequence>MTNRHIAQIVKTIRGDAGNRTVKRQEDCNPETAMNTKQKLKRTSTEMQSSREDADEDSEALRSRKTEECTCAKE</sequence>
<comment type="caution">
    <text evidence="2">The sequence shown here is derived from an EMBL/GenBank/DDBJ whole genome shotgun (WGS) entry which is preliminary data.</text>
</comment>
<evidence type="ECO:0000256" key="1">
    <source>
        <dbReference type="SAM" id="MobiDB-lite"/>
    </source>
</evidence>
<dbReference type="EMBL" id="JANPWB010000016">
    <property type="protein sequence ID" value="KAJ1081943.1"/>
    <property type="molecule type" value="Genomic_DNA"/>
</dbReference>
<dbReference type="AlphaFoldDB" id="A0AAV7L0D5"/>
<dbReference type="Proteomes" id="UP001066276">
    <property type="component" value="Chromosome 12"/>
</dbReference>
<evidence type="ECO:0000313" key="2">
    <source>
        <dbReference type="EMBL" id="KAJ1081943.1"/>
    </source>
</evidence>
<accession>A0AAV7L0D5</accession>
<reference evidence="2" key="1">
    <citation type="journal article" date="2022" name="bioRxiv">
        <title>Sequencing and chromosome-scale assembly of the giantPleurodeles waltlgenome.</title>
        <authorList>
            <person name="Brown T."/>
            <person name="Elewa A."/>
            <person name="Iarovenko S."/>
            <person name="Subramanian E."/>
            <person name="Araus A.J."/>
            <person name="Petzold A."/>
            <person name="Susuki M."/>
            <person name="Suzuki K.-i.T."/>
            <person name="Hayashi T."/>
            <person name="Toyoda A."/>
            <person name="Oliveira C."/>
            <person name="Osipova E."/>
            <person name="Leigh N.D."/>
            <person name="Simon A."/>
            <person name="Yun M.H."/>
        </authorList>
    </citation>
    <scope>NUCLEOTIDE SEQUENCE</scope>
    <source>
        <strain evidence="2">20211129_DDA</strain>
        <tissue evidence="2">Liver</tissue>
    </source>
</reference>
<evidence type="ECO:0000313" key="3">
    <source>
        <dbReference type="Proteomes" id="UP001066276"/>
    </source>
</evidence>
<feature type="region of interest" description="Disordered" evidence="1">
    <location>
        <begin position="12"/>
        <end position="74"/>
    </location>
</feature>
<gene>
    <name evidence="2" type="ORF">NDU88_002115</name>
</gene>
<proteinExistence type="predicted"/>
<protein>
    <submittedName>
        <fullName evidence="2">Uncharacterized protein</fullName>
    </submittedName>
</protein>
<feature type="compositionally biased region" description="Basic and acidic residues" evidence="1">
    <location>
        <begin position="59"/>
        <end position="74"/>
    </location>
</feature>